<keyword evidence="1" id="KW-1133">Transmembrane helix</keyword>
<gene>
    <name evidence="2" type="ORF">GCM10007855_12710</name>
</gene>
<dbReference type="EMBL" id="BSOU01000003">
    <property type="protein sequence ID" value="GLR74397.1"/>
    <property type="molecule type" value="Genomic_DNA"/>
</dbReference>
<accession>A0ABQ6AG77</accession>
<keyword evidence="3" id="KW-1185">Reference proteome</keyword>
<keyword evidence="1" id="KW-0472">Membrane</keyword>
<feature type="transmembrane region" description="Helical" evidence="1">
    <location>
        <begin position="7"/>
        <end position="31"/>
    </location>
</feature>
<evidence type="ECO:0000313" key="3">
    <source>
        <dbReference type="Proteomes" id="UP001156660"/>
    </source>
</evidence>
<dbReference type="Proteomes" id="UP001156660">
    <property type="component" value="Unassembled WGS sequence"/>
</dbReference>
<reference evidence="3" key="1">
    <citation type="journal article" date="2019" name="Int. J. Syst. Evol. Microbiol.">
        <title>The Global Catalogue of Microorganisms (GCM) 10K type strain sequencing project: providing services to taxonomists for standard genome sequencing and annotation.</title>
        <authorList>
            <consortium name="The Broad Institute Genomics Platform"/>
            <consortium name="The Broad Institute Genome Sequencing Center for Infectious Disease"/>
            <person name="Wu L."/>
            <person name="Ma J."/>
        </authorList>
    </citation>
    <scope>NUCLEOTIDE SEQUENCE [LARGE SCALE GENOMIC DNA]</scope>
    <source>
        <strain evidence="3">NBRC 105001</strain>
    </source>
</reference>
<comment type="caution">
    <text evidence="2">The sequence shown here is derived from an EMBL/GenBank/DDBJ whole genome shotgun (WGS) entry which is preliminary data.</text>
</comment>
<organism evidence="2 3">
    <name type="scientific">Aliivibrio sifiae</name>
    <dbReference type="NCBI Taxonomy" id="566293"/>
    <lineage>
        <taxon>Bacteria</taxon>
        <taxon>Pseudomonadati</taxon>
        <taxon>Pseudomonadota</taxon>
        <taxon>Gammaproteobacteria</taxon>
        <taxon>Vibrionales</taxon>
        <taxon>Vibrionaceae</taxon>
        <taxon>Aliivibrio</taxon>
    </lineage>
</organism>
<evidence type="ECO:0008006" key="4">
    <source>
        <dbReference type="Google" id="ProtNLM"/>
    </source>
</evidence>
<evidence type="ECO:0000313" key="2">
    <source>
        <dbReference type="EMBL" id="GLR74397.1"/>
    </source>
</evidence>
<protein>
    <recommendedName>
        <fullName evidence="4">Na+/H+ antiporter NhaC</fullName>
    </recommendedName>
</protein>
<evidence type="ECO:0000256" key="1">
    <source>
        <dbReference type="SAM" id="Phobius"/>
    </source>
</evidence>
<keyword evidence="1" id="KW-0812">Transmembrane</keyword>
<feature type="transmembrane region" description="Helical" evidence="1">
    <location>
        <begin position="37"/>
        <end position="55"/>
    </location>
</feature>
<sequence length="63" mass="6764">MTQSKPLPSFALAIAPIAVMFGLLAIGYGLFGLQIEALLLTSATFTGFIAYKMGYNWDTTGMK</sequence>
<name>A0ABQ6AG77_9GAMM</name>
<proteinExistence type="predicted"/>